<keyword evidence="1" id="KW-1133">Transmembrane helix</keyword>
<dbReference type="PANTHER" id="PTHR36435:SF1">
    <property type="entry name" value="CAAX AMINO TERMINAL PROTEASE FAMILY PROTEIN"/>
    <property type="match status" value="1"/>
</dbReference>
<dbReference type="PANTHER" id="PTHR36435">
    <property type="entry name" value="SLR1288 PROTEIN"/>
    <property type="match status" value="1"/>
</dbReference>
<keyword evidence="3" id="KW-0378">Hydrolase</keyword>
<dbReference type="GO" id="GO:0008237">
    <property type="term" value="F:metallopeptidase activity"/>
    <property type="evidence" value="ECO:0007669"/>
    <property type="project" value="UniProtKB-KW"/>
</dbReference>
<dbReference type="InterPro" id="IPR052710">
    <property type="entry name" value="CAAX_protease"/>
</dbReference>
<reference evidence="3" key="1">
    <citation type="submission" date="2023-06" db="EMBL/GenBank/DDBJ databases">
        <title>Cytophagales bacterium Strain LB-30, isolated from soil.</title>
        <authorList>
            <person name="Liu B."/>
        </authorList>
    </citation>
    <scope>NUCLEOTIDE SEQUENCE</scope>
    <source>
        <strain evidence="3">LB-30</strain>
    </source>
</reference>
<dbReference type="Pfam" id="PF02517">
    <property type="entry name" value="Rce1-like"/>
    <property type="match status" value="1"/>
</dbReference>
<feature type="transmembrane region" description="Helical" evidence="1">
    <location>
        <begin position="172"/>
        <end position="190"/>
    </location>
</feature>
<keyword evidence="1" id="KW-0472">Membrane</keyword>
<proteinExistence type="predicted"/>
<sequence>MQKYAKSLEESTNQSVWASLFLFILFISLGMVFGSFLGLIVAFPLTGLSVTEFISQLETGLSGEQFRIPLLILQGITSAVMFLLMPWIFLRLVEKTDIRGNMPSLSIGLRTVGLVLGATFAGMLFISWVYEWNMQLELPAFLDGFEQWARQMEDQMAAATEALTRMPNFSDFLLAFLVIAIIPGIGEELVFRGVLQNQLQRIAGNAHVGIWVSAFIFSAIHMQFYGFFPRLLLGAGFGYMYVFSGKRLLYPILAHLFNNGFTIVLAYAAQQGMVEYDLSEPSAAPWYVALLALLAFAGLLGVFRKYFLTEGEA</sequence>
<feature type="transmembrane region" description="Helical" evidence="1">
    <location>
        <begin position="227"/>
        <end position="243"/>
    </location>
</feature>
<name>A0ABT8F792_9BACT</name>
<keyword evidence="3" id="KW-0482">Metalloprotease</keyword>
<feature type="transmembrane region" description="Helical" evidence="1">
    <location>
        <begin position="248"/>
        <end position="269"/>
    </location>
</feature>
<evidence type="ECO:0000313" key="4">
    <source>
        <dbReference type="Proteomes" id="UP001168552"/>
    </source>
</evidence>
<dbReference type="InterPro" id="IPR003675">
    <property type="entry name" value="Rce1/LyrA-like_dom"/>
</dbReference>
<feature type="transmembrane region" description="Helical" evidence="1">
    <location>
        <begin position="202"/>
        <end position="221"/>
    </location>
</feature>
<feature type="transmembrane region" description="Helical" evidence="1">
    <location>
        <begin position="111"/>
        <end position="130"/>
    </location>
</feature>
<feature type="transmembrane region" description="Helical" evidence="1">
    <location>
        <begin position="284"/>
        <end position="303"/>
    </location>
</feature>
<feature type="domain" description="CAAX prenyl protease 2/Lysostaphin resistance protein A-like" evidence="2">
    <location>
        <begin position="171"/>
        <end position="260"/>
    </location>
</feature>
<evidence type="ECO:0000256" key="1">
    <source>
        <dbReference type="SAM" id="Phobius"/>
    </source>
</evidence>
<comment type="caution">
    <text evidence="3">The sequence shown here is derived from an EMBL/GenBank/DDBJ whole genome shotgun (WGS) entry which is preliminary data.</text>
</comment>
<protein>
    <submittedName>
        <fullName evidence="3">CPBP family intramembrane metalloprotease</fullName>
        <ecNumber evidence="3">3.4.-.-</ecNumber>
    </submittedName>
</protein>
<evidence type="ECO:0000259" key="2">
    <source>
        <dbReference type="Pfam" id="PF02517"/>
    </source>
</evidence>
<feature type="transmembrane region" description="Helical" evidence="1">
    <location>
        <begin position="20"/>
        <end position="46"/>
    </location>
</feature>
<keyword evidence="3" id="KW-0645">Protease</keyword>
<feature type="transmembrane region" description="Helical" evidence="1">
    <location>
        <begin position="66"/>
        <end position="90"/>
    </location>
</feature>
<gene>
    <name evidence="3" type="ORF">QWY31_11220</name>
</gene>
<organism evidence="3 4">
    <name type="scientific">Shiella aurantiaca</name>
    <dbReference type="NCBI Taxonomy" id="3058365"/>
    <lineage>
        <taxon>Bacteria</taxon>
        <taxon>Pseudomonadati</taxon>
        <taxon>Bacteroidota</taxon>
        <taxon>Cytophagia</taxon>
        <taxon>Cytophagales</taxon>
        <taxon>Shiellaceae</taxon>
        <taxon>Shiella</taxon>
    </lineage>
</organism>
<evidence type="ECO:0000313" key="3">
    <source>
        <dbReference type="EMBL" id="MDN4166076.1"/>
    </source>
</evidence>
<dbReference type="Proteomes" id="UP001168552">
    <property type="component" value="Unassembled WGS sequence"/>
</dbReference>
<accession>A0ABT8F792</accession>
<dbReference type="EC" id="3.4.-.-" evidence="3"/>
<dbReference type="RefSeq" id="WP_320004610.1">
    <property type="nucleotide sequence ID" value="NZ_JAUHJS010000005.1"/>
</dbReference>
<keyword evidence="1" id="KW-0812">Transmembrane</keyword>
<dbReference type="EMBL" id="JAUHJS010000005">
    <property type="protein sequence ID" value="MDN4166076.1"/>
    <property type="molecule type" value="Genomic_DNA"/>
</dbReference>
<keyword evidence="4" id="KW-1185">Reference proteome</keyword>